<dbReference type="EMBL" id="MGGI01000008">
    <property type="protein sequence ID" value="OGM27058.1"/>
    <property type="molecule type" value="Genomic_DNA"/>
</dbReference>
<evidence type="ECO:0000313" key="3">
    <source>
        <dbReference type="Proteomes" id="UP000178851"/>
    </source>
</evidence>
<evidence type="ECO:0000256" key="1">
    <source>
        <dbReference type="SAM" id="Phobius"/>
    </source>
</evidence>
<keyword evidence="1" id="KW-1133">Transmembrane helix</keyword>
<accession>A0A1F7YKE2</accession>
<dbReference type="AlphaFoldDB" id="A0A1F7YKE2"/>
<dbReference type="Proteomes" id="UP000178851">
    <property type="component" value="Unassembled WGS sequence"/>
</dbReference>
<sequence length="59" mass="6448">MAQSDNRTQFLLSPPVAPLNFFAFLFFALTGGVRADFFARPSGRATDRAIAGWGQQSLL</sequence>
<feature type="transmembrane region" description="Helical" evidence="1">
    <location>
        <begin position="20"/>
        <end position="39"/>
    </location>
</feature>
<protein>
    <submittedName>
        <fullName evidence="2">Uncharacterized protein</fullName>
    </submittedName>
</protein>
<keyword evidence="1" id="KW-0472">Membrane</keyword>
<reference evidence="2 3" key="1">
    <citation type="journal article" date="2016" name="Nat. Commun.">
        <title>Thousands of microbial genomes shed light on interconnected biogeochemical processes in an aquifer system.</title>
        <authorList>
            <person name="Anantharaman K."/>
            <person name="Brown C.T."/>
            <person name="Hug L.A."/>
            <person name="Sharon I."/>
            <person name="Castelle C.J."/>
            <person name="Probst A.J."/>
            <person name="Thomas B.C."/>
            <person name="Singh A."/>
            <person name="Wilkins M.J."/>
            <person name="Karaoz U."/>
            <person name="Brodie E.L."/>
            <person name="Williams K.H."/>
            <person name="Hubbard S.S."/>
            <person name="Banfield J.F."/>
        </authorList>
    </citation>
    <scope>NUCLEOTIDE SEQUENCE [LARGE SCALE GENOMIC DNA]</scope>
</reference>
<gene>
    <name evidence="2" type="ORF">A2627_01860</name>
</gene>
<proteinExistence type="predicted"/>
<comment type="caution">
    <text evidence="2">The sequence shown here is derived from an EMBL/GenBank/DDBJ whole genome shotgun (WGS) entry which is preliminary data.</text>
</comment>
<name>A0A1F7YKE2_9BACT</name>
<evidence type="ECO:0000313" key="2">
    <source>
        <dbReference type="EMBL" id="OGM27058.1"/>
    </source>
</evidence>
<organism evidence="2 3">
    <name type="scientific">Candidatus Woesebacteria bacterium RIFCSPHIGHO2_01_FULL_39_28</name>
    <dbReference type="NCBI Taxonomy" id="1802496"/>
    <lineage>
        <taxon>Bacteria</taxon>
        <taxon>Candidatus Woeseibacteriota</taxon>
    </lineage>
</organism>
<keyword evidence="1" id="KW-0812">Transmembrane</keyword>